<evidence type="ECO:0000256" key="1">
    <source>
        <dbReference type="SAM" id="MobiDB-lite"/>
    </source>
</evidence>
<dbReference type="EMBL" id="HBIV01037886">
    <property type="protein sequence ID" value="CAE0675201.1"/>
    <property type="molecule type" value="Transcribed_RNA"/>
</dbReference>
<feature type="region of interest" description="Disordered" evidence="1">
    <location>
        <begin position="112"/>
        <end position="155"/>
    </location>
</feature>
<organism evidence="2">
    <name type="scientific">Lotharella globosa</name>
    <dbReference type="NCBI Taxonomy" id="91324"/>
    <lineage>
        <taxon>Eukaryota</taxon>
        <taxon>Sar</taxon>
        <taxon>Rhizaria</taxon>
        <taxon>Cercozoa</taxon>
        <taxon>Chlorarachniophyceae</taxon>
        <taxon>Lotharella</taxon>
    </lineage>
</organism>
<protein>
    <submittedName>
        <fullName evidence="2">Uncharacterized protein</fullName>
    </submittedName>
</protein>
<reference evidence="2" key="1">
    <citation type="submission" date="2021-01" db="EMBL/GenBank/DDBJ databases">
        <authorList>
            <person name="Corre E."/>
            <person name="Pelletier E."/>
            <person name="Niang G."/>
            <person name="Scheremetjew M."/>
            <person name="Finn R."/>
            <person name="Kale V."/>
            <person name="Holt S."/>
            <person name="Cochrane G."/>
            <person name="Meng A."/>
            <person name="Brown T."/>
            <person name="Cohen L."/>
        </authorList>
    </citation>
    <scope>NUCLEOTIDE SEQUENCE</scope>
    <source>
        <strain evidence="2">CCCM811</strain>
    </source>
</reference>
<name>A0A7S4DWC6_9EUKA</name>
<feature type="compositionally biased region" description="Basic residues" evidence="1">
    <location>
        <begin position="115"/>
        <end position="129"/>
    </location>
</feature>
<proteinExistence type="predicted"/>
<sequence length="176" mass="20079">MDTSAVGKTFYTPPAPATFAPKVVGMQPKGDFSKFNSLLRVARGVKELQELRTPPPSAVFDPEETFPALHLSPPWVPLSDKKSYALKSGITCRRKYRDCSEKFEKTSVGVTRWRKEQKRMEKKSKRHSPYARSDKDKQQLAHENKKSRTKKRRTVMFLSPAPEVSLISENFLSAIH</sequence>
<gene>
    <name evidence="2" type="ORF">LGLO00237_LOCUS26977</name>
</gene>
<feature type="compositionally biased region" description="Basic and acidic residues" evidence="1">
    <location>
        <begin position="132"/>
        <end position="146"/>
    </location>
</feature>
<accession>A0A7S4DWC6</accession>
<evidence type="ECO:0000313" key="2">
    <source>
        <dbReference type="EMBL" id="CAE0675201.1"/>
    </source>
</evidence>
<dbReference type="AlphaFoldDB" id="A0A7S4DWC6"/>